<organism evidence="8 9">
    <name type="scientific">Streptococcus zalophi</name>
    <dbReference type="NCBI Taxonomy" id="640031"/>
    <lineage>
        <taxon>Bacteria</taxon>
        <taxon>Bacillati</taxon>
        <taxon>Bacillota</taxon>
        <taxon>Bacilli</taxon>
        <taxon>Lactobacillales</taxon>
        <taxon>Streptococcaceae</taxon>
        <taxon>Streptococcus</taxon>
    </lineage>
</organism>
<comment type="pathway">
    <text evidence="3 7">Amino-sugar metabolism; N-acetylneuraminate degradation; D-fructose 6-phosphate from N-acetylneuraminate: step 3/5.</text>
</comment>
<keyword evidence="9" id="KW-1185">Reference proteome</keyword>
<proteinExistence type="inferred from homology"/>
<evidence type="ECO:0000256" key="2">
    <source>
        <dbReference type="ARBA" id="ARBA00002147"/>
    </source>
</evidence>
<evidence type="ECO:0000256" key="5">
    <source>
        <dbReference type="ARBA" id="ARBA00023235"/>
    </source>
</evidence>
<dbReference type="PANTHER" id="PTHR36204:SF1">
    <property type="entry name" value="N-ACETYLMANNOSAMINE-6-PHOSPHATE 2-EPIMERASE-RELATED"/>
    <property type="match status" value="1"/>
</dbReference>
<comment type="similarity">
    <text evidence="4 7">Belongs to the NanE family.</text>
</comment>
<evidence type="ECO:0000313" key="8">
    <source>
        <dbReference type="EMBL" id="MBJ8349553.1"/>
    </source>
</evidence>
<sequence length="233" mass="25626">MCKTLTKERFKNLIKDGIIVSCQALPGEPLYVEDGGIMPRMALAAKQAGAVAIRANSIRDIKEIKEMTNLPIIGIIKKDYPPEEPYITATMTEIDALAEENVDLIAFDATNRKRHDGLTISEFIKKIKEKYPNQLLMADVSTFDEGLNAYKAGVDFVGTTLSGYTNYSSKTEGPDLSLIKKLCQEDIDVIAEGKIHSIEDLIAVKNLNPAGIVIGGAITRPKEIAQRFIDAIR</sequence>
<evidence type="ECO:0000256" key="1">
    <source>
        <dbReference type="ARBA" id="ARBA00000056"/>
    </source>
</evidence>
<dbReference type="RefSeq" id="WP_199567476.1">
    <property type="nucleotide sequence ID" value="NZ_JAENBP010000002.1"/>
</dbReference>
<reference evidence="8 9" key="1">
    <citation type="journal article" date="2021" name="Int. J. Syst. Evol. Microbiol.">
        <title>Streptococcus vicugnae sp. nov., isolated from faeces of alpacas (Vicugna pacos) and cattle (Bos taurus), Streptococcus zalophi sp. nov., and Streptococcus pacificus sp. nov., isolated from respiratory tract of California sea lions (Zalophus californianus).</title>
        <authorList>
            <person name="Volokhov D.V."/>
            <person name="Zagorodnyaya T.A."/>
            <person name="Shen Z."/>
            <person name="Blom J."/>
            <person name="Furtak V.A."/>
            <person name="Eisenberg T."/>
            <person name="Fan P."/>
            <person name="Jeong K.C."/>
            <person name="Gao Y."/>
            <person name="Zhang S."/>
            <person name="Amselle M."/>
        </authorList>
    </citation>
    <scope>NUCLEOTIDE SEQUENCE [LARGE SCALE GENOMIC DNA]</scope>
    <source>
        <strain evidence="9">CSL7508-lung</strain>
    </source>
</reference>
<keyword evidence="6 7" id="KW-0119">Carbohydrate metabolism</keyword>
<comment type="catalytic activity">
    <reaction evidence="1 7">
        <text>an N-acyl-D-glucosamine 6-phosphate = an N-acyl-D-mannosamine 6-phosphate</text>
        <dbReference type="Rhea" id="RHEA:23932"/>
        <dbReference type="ChEBI" id="CHEBI:57599"/>
        <dbReference type="ChEBI" id="CHEBI:57666"/>
        <dbReference type="EC" id="5.1.3.9"/>
    </reaction>
</comment>
<dbReference type="InterPro" id="IPR013785">
    <property type="entry name" value="Aldolase_TIM"/>
</dbReference>
<evidence type="ECO:0000313" key="9">
    <source>
        <dbReference type="Proteomes" id="UP000644875"/>
    </source>
</evidence>
<dbReference type="EMBL" id="JAENBP010000002">
    <property type="protein sequence ID" value="MBJ8349553.1"/>
    <property type="molecule type" value="Genomic_DNA"/>
</dbReference>
<dbReference type="InterPro" id="IPR007260">
    <property type="entry name" value="NanE"/>
</dbReference>
<evidence type="ECO:0000256" key="4">
    <source>
        <dbReference type="ARBA" id="ARBA00007439"/>
    </source>
</evidence>
<comment type="caution">
    <text evidence="8">The sequence shown here is derived from an EMBL/GenBank/DDBJ whole genome shotgun (WGS) entry which is preliminary data.</text>
</comment>
<dbReference type="CDD" id="cd04729">
    <property type="entry name" value="NanE"/>
    <property type="match status" value="1"/>
</dbReference>
<keyword evidence="5 7" id="KW-0413">Isomerase</keyword>
<name>A0A934P9L8_9STRE</name>
<evidence type="ECO:0000256" key="7">
    <source>
        <dbReference type="HAMAP-Rule" id="MF_01235"/>
    </source>
</evidence>
<dbReference type="PANTHER" id="PTHR36204">
    <property type="entry name" value="N-ACETYLMANNOSAMINE-6-PHOSPHATE 2-EPIMERASE-RELATED"/>
    <property type="match status" value="1"/>
</dbReference>
<dbReference type="InterPro" id="IPR011060">
    <property type="entry name" value="RibuloseP-bd_barrel"/>
</dbReference>
<dbReference type="GO" id="GO:0005975">
    <property type="term" value="P:carbohydrate metabolic process"/>
    <property type="evidence" value="ECO:0007669"/>
    <property type="project" value="UniProtKB-UniRule"/>
</dbReference>
<dbReference type="GO" id="GO:0005829">
    <property type="term" value="C:cytosol"/>
    <property type="evidence" value="ECO:0007669"/>
    <property type="project" value="TreeGrafter"/>
</dbReference>
<dbReference type="GO" id="GO:0006053">
    <property type="term" value="P:N-acetylmannosamine catabolic process"/>
    <property type="evidence" value="ECO:0007669"/>
    <property type="project" value="TreeGrafter"/>
</dbReference>
<evidence type="ECO:0000256" key="3">
    <source>
        <dbReference type="ARBA" id="ARBA00005081"/>
    </source>
</evidence>
<gene>
    <name evidence="7" type="primary">nanE</name>
    <name evidence="8" type="ORF">JHK64_02770</name>
</gene>
<dbReference type="Proteomes" id="UP000644875">
    <property type="component" value="Unassembled WGS sequence"/>
</dbReference>
<dbReference type="GO" id="GO:0047465">
    <property type="term" value="F:N-acylglucosamine-6-phosphate 2-epimerase activity"/>
    <property type="evidence" value="ECO:0007669"/>
    <property type="project" value="UniProtKB-EC"/>
</dbReference>
<dbReference type="AlphaFoldDB" id="A0A934P9L8"/>
<dbReference type="EC" id="5.1.3.9" evidence="7"/>
<dbReference type="GO" id="GO:0019262">
    <property type="term" value="P:N-acetylneuraminate catabolic process"/>
    <property type="evidence" value="ECO:0007669"/>
    <property type="project" value="UniProtKB-UniRule"/>
</dbReference>
<comment type="function">
    <text evidence="2 7">Converts N-acetylmannosamine-6-phosphate (ManNAc-6-P) to N-acetylglucosamine-6-phosphate (GlcNAc-6-P).</text>
</comment>
<evidence type="ECO:0000256" key="6">
    <source>
        <dbReference type="ARBA" id="ARBA00023277"/>
    </source>
</evidence>
<dbReference type="Pfam" id="PF04131">
    <property type="entry name" value="NanE"/>
    <property type="match status" value="1"/>
</dbReference>
<accession>A0A934P9L8</accession>
<dbReference type="FunFam" id="3.20.20.70:FF:000035">
    <property type="entry name" value="Putative N-acetylmannosamine-6-phosphate 2-epimerase"/>
    <property type="match status" value="1"/>
</dbReference>
<protein>
    <recommendedName>
        <fullName evidence="7">Putative N-acetylmannosamine-6-phosphate 2-epimerase</fullName>
        <ecNumber evidence="7">5.1.3.9</ecNumber>
    </recommendedName>
    <alternativeName>
        <fullName evidence="7">ManNAc-6-P epimerase</fullName>
    </alternativeName>
</protein>
<dbReference type="NCBIfam" id="NF002231">
    <property type="entry name" value="PRK01130.1"/>
    <property type="match status" value="1"/>
</dbReference>
<dbReference type="HAMAP" id="MF_01235">
    <property type="entry name" value="ManNAc6P_epimer"/>
    <property type="match status" value="1"/>
</dbReference>
<dbReference type="Gene3D" id="3.20.20.70">
    <property type="entry name" value="Aldolase class I"/>
    <property type="match status" value="1"/>
</dbReference>
<dbReference type="SUPFAM" id="SSF51366">
    <property type="entry name" value="Ribulose-phoshate binding barrel"/>
    <property type="match status" value="1"/>
</dbReference>